<comment type="caution">
    <text evidence="1">The sequence shown here is derived from an EMBL/GenBank/DDBJ whole genome shotgun (WGS) entry which is preliminary data.</text>
</comment>
<evidence type="ECO:0000313" key="2">
    <source>
        <dbReference type="Proteomes" id="UP000237105"/>
    </source>
</evidence>
<organism evidence="1 2">
    <name type="scientific">Parasponia andersonii</name>
    <name type="common">Sponia andersonii</name>
    <dbReference type="NCBI Taxonomy" id="3476"/>
    <lineage>
        <taxon>Eukaryota</taxon>
        <taxon>Viridiplantae</taxon>
        <taxon>Streptophyta</taxon>
        <taxon>Embryophyta</taxon>
        <taxon>Tracheophyta</taxon>
        <taxon>Spermatophyta</taxon>
        <taxon>Magnoliopsida</taxon>
        <taxon>eudicotyledons</taxon>
        <taxon>Gunneridae</taxon>
        <taxon>Pentapetalae</taxon>
        <taxon>rosids</taxon>
        <taxon>fabids</taxon>
        <taxon>Rosales</taxon>
        <taxon>Cannabaceae</taxon>
        <taxon>Parasponia</taxon>
    </lineage>
</organism>
<sequence>MSWILFRDGGFGDCTTQSMMTVADLTRVDGLRIATVIEENPWNHIRLFSQPQPLVEFFSEYVNVSVSTSVDES</sequence>
<evidence type="ECO:0000313" key="1">
    <source>
        <dbReference type="EMBL" id="PON78956.1"/>
    </source>
</evidence>
<proteinExistence type="predicted"/>
<accession>A0A2P5E0D1</accession>
<dbReference type="Proteomes" id="UP000237105">
    <property type="component" value="Unassembled WGS sequence"/>
</dbReference>
<dbReference type="EMBL" id="JXTB01000006">
    <property type="protein sequence ID" value="PON78956.1"/>
    <property type="molecule type" value="Genomic_DNA"/>
</dbReference>
<reference evidence="2" key="1">
    <citation type="submission" date="2016-06" db="EMBL/GenBank/DDBJ databases">
        <title>Parallel loss of symbiosis genes in relatives of nitrogen-fixing non-legume Parasponia.</title>
        <authorList>
            <person name="Van Velzen R."/>
            <person name="Holmer R."/>
            <person name="Bu F."/>
            <person name="Rutten L."/>
            <person name="Van Zeijl A."/>
            <person name="Liu W."/>
            <person name="Santuari L."/>
            <person name="Cao Q."/>
            <person name="Sharma T."/>
            <person name="Shen D."/>
            <person name="Roswanjaya Y."/>
            <person name="Wardhani T."/>
            <person name="Kalhor M.S."/>
            <person name="Jansen J."/>
            <person name="Van den Hoogen J."/>
            <person name="Gungor B."/>
            <person name="Hartog M."/>
            <person name="Hontelez J."/>
            <person name="Verver J."/>
            <person name="Yang W.-C."/>
            <person name="Schijlen E."/>
            <person name="Repin R."/>
            <person name="Schilthuizen M."/>
            <person name="Schranz E."/>
            <person name="Heidstra R."/>
            <person name="Miyata K."/>
            <person name="Fedorova E."/>
            <person name="Kohlen W."/>
            <person name="Bisseling T."/>
            <person name="Smit S."/>
            <person name="Geurts R."/>
        </authorList>
    </citation>
    <scope>NUCLEOTIDE SEQUENCE [LARGE SCALE GENOMIC DNA]</scope>
    <source>
        <strain evidence="2">cv. WU1-14</strain>
    </source>
</reference>
<dbReference type="AlphaFoldDB" id="A0A2P5E0D1"/>
<name>A0A2P5E0D1_PARAD</name>
<protein>
    <submittedName>
        <fullName evidence="1">Uncharacterized protein</fullName>
    </submittedName>
</protein>
<gene>
    <name evidence="1" type="ORF">PanWU01x14_014570</name>
</gene>
<dbReference type="OrthoDB" id="10512980at2759"/>
<keyword evidence="2" id="KW-1185">Reference proteome</keyword>